<comment type="caution">
    <text evidence="7">The sequence shown here is derived from an EMBL/GenBank/DDBJ whole genome shotgun (WGS) entry which is preliminary data.</text>
</comment>
<dbReference type="InterPro" id="IPR027417">
    <property type="entry name" value="P-loop_NTPase"/>
</dbReference>
<keyword evidence="2" id="KW-0677">Repeat</keyword>
<dbReference type="SUPFAM" id="SSF46785">
    <property type="entry name" value="Winged helix' DNA-binding domain"/>
    <property type="match status" value="1"/>
</dbReference>
<evidence type="ECO:0000313" key="7">
    <source>
        <dbReference type="EMBL" id="KAJ9551305.1"/>
    </source>
</evidence>
<evidence type="ECO:0000256" key="2">
    <source>
        <dbReference type="ARBA" id="ARBA00022737"/>
    </source>
</evidence>
<feature type="region of interest" description="Disordered" evidence="5">
    <location>
        <begin position="1024"/>
        <end position="1053"/>
    </location>
</feature>
<dbReference type="PANTHER" id="PTHR11017:SF448">
    <property type="entry name" value="TIR DOMAIN, P-LOOP CONTAINING NUCLEOSIDE TRIPHOSPHATE HYDROLASE"/>
    <property type="match status" value="1"/>
</dbReference>
<dbReference type="InterPro" id="IPR058192">
    <property type="entry name" value="WHD_ROQ1-like"/>
</dbReference>
<evidence type="ECO:0000256" key="4">
    <source>
        <dbReference type="ARBA" id="ARBA00023027"/>
    </source>
</evidence>
<accession>A0AA38TAU2</accession>
<dbReference type="SUPFAM" id="SSF52540">
    <property type="entry name" value="P-loop containing nucleoside triphosphate hydrolases"/>
    <property type="match status" value="1"/>
</dbReference>
<dbReference type="InterPro" id="IPR002182">
    <property type="entry name" value="NB-ARC"/>
</dbReference>
<dbReference type="Gene3D" id="3.40.50.300">
    <property type="entry name" value="P-loop containing nucleotide triphosphate hydrolases"/>
    <property type="match status" value="1"/>
</dbReference>
<protein>
    <recommendedName>
        <fullName evidence="6">TIR domain-containing protein</fullName>
    </recommendedName>
</protein>
<dbReference type="InterPro" id="IPR000157">
    <property type="entry name" value="TIR_dom"/>
</dbReference>
<evidence type="ECO:0000313" key="8">
    <source>
        <dbReference type="Proteomes" id="UP001172457"/>
    </source>
</evidence>
<keyword evidence="3" id="KW-0611">Plant defense</keyword>
<dbReference type="FunFam" id="3.40.50.10140:FF:000007">
    <property type="entry name" value="Disease resistance protein (TIR-NBS-LRR class)"/>
    <property type="match status" value="1"/>
</dbReference>
<dbReference type="InterPro" id="IPR035897">
    <property type="entry name" value="Toll_tir_struct_dom_sf"/>
</dbReference>
<sequence length="1053" mass="120432">MASTSSSSIIASPSTNYDIFLSFRGEDTRHSFTDHLYATLNRAGISTFRDNDEINRGEELKPEIEKAIRASKGSIVVLSKNYATSTWCLDELCLILERRTEFDHFVLPVFYHVDPSHVRKQDDTFKIEVKASSKWTDDNVKRWREALTKVAELSGLVLSGSETEFLKKIIDNIYNKVACKKVDLPRNLTGINAHDKYISSWLEQSGDKVFAICGMGGSGKTTLAKYIVSSKCQQFEIISVVENISSTFKKQNDLNEVFQNFAKDILGERMPERKYPRDYTDRVLRKKKALIVFDDVDEPKHLESFIRIEDIYEESKIIITTRKNDTHNWFNPRTWGCQVYKMELLDMDVSLELLSLHAFGLKIPKEGYMELAKEVLQYCDGNPLALEVLGSSLSVEISITFWRSTLDSLKRDMDSGIQLVLKRSYDALPNQYNKDLFLHIACFFVGEDKDYVEKILEPDYCASSGIKVLINRCLLYVLPNNKLMMHQLIEEMGKSIINAESKLPEGRSRSWRSIDSYKIFNKGEFVDLQTDSLRKMDNLKLLKLNDVHLTGSCEDFSEDLRWLCWHQFSLTDIPFGLFQRNLVTIDMRNSKLEVFEPPIVLPFLKTLDLRGSASLSKIHNISRLPTLETLILCDCDELVHVCESIRGLIKLGRLNMIGCNKFWQNIDSTNIRLNASTSGGGGLKQTSFSLPCSLVWLSLRNCHCYISNSEFFPLSFSIQLKLQYLDLGGGWFDILPSYNHLENLRVLDLSWCRRLKHLLCLPSALVELYIYYCTSLEKITFESHRFTLQDFGYEGCVKLTEVEGFIKLVPIAELDHIDLGHMVWLKEYHYHEICLVGDDELTSGRGWHIQMLYEFGIMSISLPDIKDPNTIYEYLSKSPSLCFRVPSCPENKRLIGLNVSFKYTIFDDDDPTWFVKIHTNNGVDYIYNPHVFGHPGEGEVGIWLSFWPIGSKLVTGDEVNVSIIVMSEIMEVQECGAGLVSSYHTMFVSEVRGWRKSGRPCLPDSSLSELPDSSLIELSFPSRTKWSLPSHTNPPLPSRTNSKKGASSMVLKK</sequence>
<dbReference type="InterPro" id="IPR044974">
    <property type="entry name" value="Disease_R_plants"/>
</dbReference>
<dbReference type="InterPro" id="IPR032675">
    <property type="entry name" value="LRR_dom_sf"/>
</dbReference>
<reference evidence="7" key="1">
    <citation type="submission" date="2023-03" db="EMBL/GenBank/DDBJ databases">
        <title>Chromosome-scale reference genome and RAD-based genetic map of yellow starthistle (Centaurea solstitialis) reveal putative structural variation and QTLs associated with invader traits.</title>
        <authorList>
            <person name="Reatini B."/>
            <person name="Cang F.A."/>
            <person name="Jiang Q."/>
            <person name="Mckibben M.T.W."/>
            <person name="Barker M.S."/>
            <person name="Rieseberg L.H."/>
            <person name="Dlugosch K.M."/>
        </authorList>
    </citation>
    <scope>NUCLEOTIDE SEQUENCE</scope>
    <source>
        <strain evidence="7">CAN-66</strain>
        <tissue evidence="7">Leaf</tissue>
    </source>
</reference>
<proteinExistence type="predicted"/>
<gene>
    <name evidence="7" type="ORF">OSB04_015350</name>
</gene>
<dbReference type="PRINTS" id="PR00364">
    <property type="entry name" value="DISEASERSIST"/>
</dbReference>
<dbReference type="AlphaFoldDB" id="A0AA38TAU2"/>
<feature type="domain" description="TIR" evidence="6">
    <location>
        <begin position="15"/>
        <end position="177"/>
    </location>
</feature>
<dbReference type="SUPFAM" id="SSF52058">
    <property type="entry name" value="L domain-like"/>
    <property type="match status" value="1"/>
</dbReference>
<evidence type="ECO:0000259" key="6">
    <source>
        <dbReference type="PROSITE" id="PS50104"/>
    </source>
</evidence>
<evidence type="ECO:0000256" key="1">
    <source>
        <dbReference type="ARBA" id="ARBA00022614"/>
    </source>
</evidence>
<dbReference type="EMBL" id="JARYMX010000004">
    <property type="protein sequence ID" value="KAJ9551305.1"/>
    <property type="molecule type" value="Genomic_DNA"/>
</dbReference>
<evidence type="ECO:0000256" key="3">
    <source>
        <dbReference type="ARBA" id="ARBA00022821"/>
    </source>
</evidence>
<dbReference type="Pfam" id="PF23282">
    <property type="entry name" value="WHD_ROQ1"/>
    <property type="match status" value="1"/>
</dbReference>
<name>A0AA38TAU2_9ASTR</name>
<dbReference type="InterPro" id="IPR042197">
    <property type="entry name" value="Apaf_helical"/>
</dbReference>
<keyword evidence="4" id="KW-0520">NAD</keyword>
<dbReference type="GO" id="GO:0006952">
    <property type="term" value="P:defense response"/>
    <property type="evidence" value="ECO:0007669"/>
    <property type="project" value="UniProtKB-KW"/>
</dbReference>
<dbReference type="Gene3D" id="1.10.8.430">
    <property type="entry name" value="Helical domain of apoptotic protease-activating factors"/>
    <property type="match status" value="1"/>
</dbReference>
<evidence type="ECO:0000256" key="5">
    <source>
        <dbReference type="SAM" id="MobiDB-lite"/>
    </source>
</evidence>
<keyword evidence="8" id="KW-1185">Reference proteome</keyword>
<dbReference type="Gene3D" id="3.40.50.10140">
    <property type="entry name" value="Toll/interleukin-1 receptor homology (TIR) domain"/>
    <property type="match status" value="1"/>
</dbReference>
<dbReference type="GO" id="GO:0007165">
    <property type="term" value="P:signal transduction"/>
    <property type="evidence" value="ECO:0007669"/>
    <property type="project" value="InterPro"/>
</dbReference>
<dbReference type="Gene3D" id="3.80.10.10">
    <property type="entry name" value="Ribonuclease Inhibitor"/>
    <property type="match status" value="2"/>
</dbReference>
<organism evidence="7 8">
    <name type="scientific">Centaurea solstitialis</name>
    <name type="common">yellow star-thistle</name>
    <dbReference type="NCBI Taxonomy" id="347529"/>
    <lineage>
        <taxon>Eukaryota</taxon>
        <taxon>Viridiplantae</taxon>
        <taxon>Streptophyta</taxon>
        <taxon>Embryophyta</taxon>
        <taxon>Tracheophyta</taxon>
        <taxon>Spermatophyta</taxon>
        <taxon>Magnoliopsida</taxon>
        <taxon>eudicotyledons</taxon>
        <taxon>Gunneridae</taxon>
        <taxon>Pentapetalae</taxon>
        <taxon>asterids</taxon>
        <taxon>campanulids</taxon>
        <taxon>Asterales</taxon>
        <taxon>Asteraceae</taxon>
        <taxon>Carduoideae</taxon>
        <taxon>Cardueae</taxon>
        <taxon>Centaureinae</taxon>
        <taxon>Centaurea</taxon>
    </lineage>
</organism>
<dbReference type="SMART" id="SM00255">
    <property type="entry name" value="TIR"/>
    <property type="match status" value="1"/>
</dbReference>
<dbReference type="Proteomes" id="UP001172457">
    <property type="component" value="Chromosome 4"/>
</dbReference>
<dbReference type="SUPFAM" id="SSF52200">
    <property type="entry name" value="Toll/Interleukin receptor TIR domain"/>
    <property type="match status" value="1"/>
</dbReference>
<dbReference type="PANTHER" id="PTHR11017">
    <property type="entry name" value="LEUCINE-RICH REPEAT-CONTAINING PROTEIN"/>
    <property type="match status" value="1"/>
</dbReference>
<dbReference type="Pfam" id="PF01582">
    <property type="entry name" value="TIR"/>
    <property type="match status" value="1"/>
</dbReference>
<keyword evidence="1" id="KW-0433">Leucine-rich repeat</keyword>
<dbReference type="InterPro" id="IPR036390">
    <property type="entry name" value="WH_DNA-bd_sf"/>
</dbReference>
<dbReference type="GO" id="GO:0043531">
    <property type="term" value="F:ADP binding"/>
    <property type="evidence" value="ECO:0007669"/>
    <property type="project" value="InterPro"/>
</dbReference>
<dbReference type="Pfam" id="PF00931">
    <property type="entry name" value="NB-ARC"/>
    <property type="match status" value="1"/>
</dbReference>
<dbReference type="PROSITE" id="PS50104">
    <property type="entry name" value="TIR"/>
    <property type="match status" value="1"/>
</dbReference>